<sequence length="107" mass="12302">MANRQMGKNKKGKKNNNNTGDKTKVSRIKKLKAKPVAKNLKRLNQINKAQTEDLDKGYDSFRHKVIKTAQDGQKSQQKPVTQKVKPKREERKPEPDIDVAMEDFSKL</sequence>
<evidence type="ECO:0000256" key="1">
    <source>
        <dbReference type="SAM" id="MobiDB-lite"/>
    </source>
</evidence>
<feature type="compositionally biased region" description="Basic residues" evidence="1">
    <location>
        <begin position="25"/>
        <end position="41"/>
    </location>
</feature>
<feature type="region of interest" description="Disordered" evidence="1">
    <location>
        <begin position="68"/>
        <end position="107"/>
    </location>
</feature>
<feature type="compositionally biased region" description="Low complexity" evidence="1">
    <location>
        <begin position="73"/>
        <end position="83"/>
    </location>
</feature>
<accession>V4AAD0</accession>
<reference evidence="2 3" key="1">
    <citation type="journal article" date="2013" name="Nature">
        <title>Insights into bilaterian evolution from three spiralian genomes.</title>
        <authorList>
            <person name="Simakov O."/>
            <person name="Marletaz F."/>
            <person name="Cho S.J."/>
            <person name="Edsinger-Gonzales E."/>
            <person name="Havlak P."/>
            <person name="Hellsten U."/>
            <person name="Kuo D.H."/>
            <person name="Larsson T."/>
            <person name="Lv J."/>
            <person name="Arendt D."/>
            <person name="Savage R."/>
            <person name="Osoegawa K."/>
            <person name="de Jong P."/>
            <person name="Grimwood J."/>
            <person name="Chapman J.A."/>
            <person name="Shapiro H."/>
            <person name="Aerts A."/>
            <person name="Otillar R.P."/>
            <person name="Terry A.Y."/>
            <person name="Boore J.L."/>
            <person name="Grigoriev I.V."/>
            <person name="Lindberg D.R."/>
            <person name="Seaver E.C."/>
            <person name="Weisblat D.A."/>
            <person name="Putnam N.H."/>
            <person name="Rokhsar D.S."/>
        </authorList>
    </citation>
    <scope>NUCLEOTIDE SEQUENCE [LARGE SCALE GENOMIC DNA]</scope>
</reference>
<name>V4AAD0_LOTGI</name>
<dbReference type="KEGG" id="lgi:LOTGIDRAFT_164189"/>
<dbReference type="RefSeq" id="XP_009058943.1">
    <property type="nucleotide sequence ID" value="XM_009060695.1"/>
</dbReference>
<dbReference type="HOGENOM" id="CLU_2212918_0_0_1"/>
<evidence type="ECO:0000313" key="3">
    <source>
        <dbReference type="Proteomes" id="UP000030746"/>
    </source>
</evidence>
<proteinExistence type="predicted"/>
<gene>
    <name evidence="2" type="ORF">LOTGIDRAFT_164189</name>
</gene>
<dbReference type="Pfam" id="PF15679">
    <property type="entry name" value="DUF4665"/>
    <property type="match status" value="1"/>
</dbReference>
<organism evidence="2 3">
    <name type="scientific">Lottia gigantea</name>
    <name type="common">Giant owl limpet</name>
    <dbReference type="NCBI Taxonomy" id="225164"/>
    <lineage>
        <taxon>Eukaryota</taxon>
        <taxon>Metazoa</taxon>
        <taxon>Spiralia</taxon>
        <taxon>Lophotrochozoa</taxon>
        <taxon>Mollusca</taxon>
        <taxon>Gastropoda</taxon>
        <taxon>Patellogastropoda</taxon>
        <taxon>Lottioidea</taxon>
        <taxon>Lottiidae</taxon>
        <taxon>Lottia</taxon>
    </lineage>
</organism>
<feature type="region of interest" description="Disordered" evidence="1">
    <location>
        <begin position="1"/>
        <end position="44"/>
    </location>
</feature>
<keyword evidence="3" id="KW-1185">Reference proteome</keyword>
<evidence type="ECO:0000313" key="2">
    <source>
        <dbReference type="EMBL" id="ESO90266.1"/>
    </source>
</evidence>
<dbReference type="GO" id="GO:0042254">
    <property type="term" value="P:ribosome biogenesis"/>
    <property type="evidence" value="ECO:0007669"/>
    <property type="project" value="InterPro"/>
</dbReference>
<dbReference type="AlphaFoldDB" id="V4AAD0"/>
<protein>
    <submittedName>
        <fullName evidence="2">Uncharacterized protein</fullName>
    </submittedName>
</protein>
<dbReference type="GeneID" id="20239674"/>
<dbReference type="Proteomes" id="UP000030746">
    <property type="component" value="Unassembled WGS sequence"/>
</dbReference>
<dbReference type="EMBL" id="KB202444">
    <property type="protein sequence ID" value="ESO90266.1"/>
    <property type="molecule type" value="Genomic_DNA"/>
</dbReference>
<dbReference type="InterPro" id="IPR031389">
    <property type="entry name" value="RBIS"/>
</dbReference>
<dbReference type="CTD" id="20239674"/>